<feature type="compositionally biased region" description="Low complexity" evidence="1">
    <location>
        <begin position="79"/>
        <end position="98"/>
    </location>
</feature>
<reference evidence="2 3" key="1">
    <citation type="submission" date="2020-07" db="EMBL/GenBank/DDBJ databases">
        <title>Sequencing the genomes of 1000 actinobacteria strains.</title>
        <authorList>
            <person name="Klenk H.-P."/>
        </authorList>
    </citation>
    <scope>NUCLEOTIDE SEQUENCE [LARGE SCALE GENOMIC DNA]</scope>
    <source>
        <strain evidence="2 3">DSM 45927</strain>
    </source>
</reference>
<dbReference type="EMBL" id="JACCFO010000001">
    <property type="protein sequence ID" value="NYI96849.1"/>
    <property type="molecule type" value="Genomic_DNA"/>
</dbReference>
<keyword evidence="3" id="KW-1185">Reference proteome</keyword>
<dbReference type="AlphaFoldDB" id="A0A853BMP0"/>
<sequence>MAEDWAPVREWHRAVNARDLDTARRIAAPGIRVGGPKGAAAGVEVFTDWITRSGIRLEPVSWHPVGADRVVVEQDATWPGAPDAQARQAPPVRAAGGG</sequence>
<accession>A0A853BMP0</accession>
<comment type="caution">
    <text evidence="2">The sequence shown here is derived from an EMBL/GenBank/DDBJ whole genome shotgun (WGS) entry which is preliminary data.</text>
</comment>
<protein>
    <recommendedName>
        <fullName evidence="4">SnoaL-like domain-containing protein</fullName>
    </recommendedName>
</protein>
<evidence type="ECO:0000313" key="3">
    <source>
        <dbReference type="Proteomes" id="UP000575985"/>
    </source>
</evidence>
<dbReference type="RefSeq" id="WP_179768147.1">
    <property type="nucleotide sequence ID" value="NZ_JACCFO010000001.1"/>
</dbReference>
<dbReference type="Gene3D" id="3.10.450.50">
    <property type="match status" value="1"/>
</dbReference>
<gene>
    <name evidence="2" type="ORF">HNR12_003126</name>
</gene>
<evidence type="ECO:0008006" key="4">
    <source>
        <dbReference type="Google" id="ProtNLM"/>
    </source>
</evidence>
<evidence type="ECO:0000256" key="1">
    <source>
        <dbReference type="SAM" id="MobiDB-lite"/>
    </source>
</evidence>
<name>A0A853BMP0_9ACTN</name>
<proteinExistence type="predicted"/>
<feature type="region of interest" description="Disordered" evidence="1">
    <location>
        <begin position="78"/>
        <end position="98"/>
    </location>
</feature>
<organism evidence="2 3">
    <name type="scientific">Streptomonospora nanhaiensis</name>
    <dbReference type="NCBI Taxonomy" id="1323731"/>
    <lineage>
        <taxon>Bacteria</taxon>
        <taxon>Bacillati</taxon>
        <taxon>Actinomycetota</taxon>
        <taxon>Actinomycetes</taxon>
        <taxon>Streptosporangiales</taxon>
        <taxon>Nocardiopsidaceae</taxon>
        <taxon>Streptomonospora</taxon>
    </lineage>
</organism>
<dbReference type="InterPro" id="IPR032710">
    <property type="entry name" value="NTF2-like_dom_sf"/>
</dbReference>
<dbReference type="SUPFAM" id="SSF54427">
    <property type="entry name" value="NTF2-like"/>
    <property type="match status" value="1"/>
</dbReference>
<evidence type="ECO:0000313" key="2">
    <source>
        <dbReference type="EMBL" id="NYI96849.1"/>
    </source>
</evidence>
<dbReference type="Proteomes" id="UP000575985">
    <property type="component" value="Unassembled WGS sequence"/>
</dbReference>